<evidence type="ECO:0000313" key="1">
    <source>
        <dbReference type="EMBL" id="KYQ54150.1"/>
    </source>
</evidence>
<sequence>EIRNLTFAKLIKMSVASINDDDVNDEKKFIIEKSDVIKILVGITLKDEDFVFSTDFSTNRQNTTTEVFLIPGIDGCGTVFRTIIPYIKFSMSLLHYNTNNMDCTNMITETTNRLTNNILLKLTDGKDFVIVGYSFGSLIAIEVTRMLEAMNFKGRLVLIDGAPDLARAMFKPFESDFDDVNFQIDILTNILDIYSVGGSQKILMELKKCESWDERFNIFAKQFSVTYTYLSFANLKTLCITIYKHLSALRQYDPSTLPPIKSSIILLKCTHSSNMIAIEEDFCLHKVTQNVVNVHYIEGDHVTILKNEKVAAAINGELPFKI</sequence>
<keyword evidence="2" id="KW-1185">Reference proteome</keyword>
<protein>
    <submittedName>
        <fullName evidence="1">Fatty acid synthase</fullName>
    </submittedName>
</protein>
<feature type="non-terminal residue" evidence="1">
    <location>
        <position position="1"/>
    </location>
</feature>
<dbReference type="EMBL" id="KQ982587">
    <property type="protein sequence ID" value="KYQ54150.1"/>
    <property type="molecule type" value="Genomic_DNA"/>
</dbReference>
<dbReference type="InterPro" id="IPR029058">
    <property type="entry name" value="AB_hydrolase_fold"/>
</dbReference>
<dbReference type="Proteomes" id="UP000075809">
    <property type="component" value="Unassembled WGS sequence"/>
</dbReference>
<accession>A0A151X165</accession>
<reference evidence="1 2" key="1">
    <citation type="submission" date="2015-09" db="EMBL/GenBank/DDBJ databases">
        <title>Trachymyrmex zeteki WGS genome.</title>
        <authorList>
            <person name="Nygaard S."/>
            <person name="Hu H."/>
            <person name="Boomsma J."/>
            <person name="Zhang G."/>
        </authorList>
    </citation>
    <scope>NUCLEOTIDE SEQUENCE [LARGE SCALE GENOMIC DNA]</scope>
    <source>
        <strain evidence="1">Tzet28-1</strain>
        <tissue evidence="1">Whole body</tissue>
    </source>
</reference>
<evidence type="ECO:0000313" key="2">
    <source>
        <dbReference type="Proteomes" id="UP000075809"/>
    </source>
</evidence>
<dbReference type="SUPFAM" id="SSF53474">
    <property type="entry name" value="alpha/beta-Hydrolases"/>
    <property type="match status" value="1"/>
</dbReference>
<dbReference type="AlphaFoldDB" id="A0A151X165"/>
<gene>
    <name evidence="1" type="ORF">ALC60_06947</name>
</gene>
<dbReference type="STRING" id="64791.A0A151X165"/>
<organism evidence="1 2">
    <name type="scientific">Mycetomoellerius zeteki</name>
    <dbReference type="NCBI Taxonomy" id="64791"/>
    <lineage>
        <taxon>Eukaryota</taxon>
        <taxon>Metazoa</taxon>
        <taxon>Ecdysozoa</taxon>
        <taxon>Arthropoda</taxon>
        <taxon>Hexapoda</taxon>
        <taxon>Insecta</taxon>
        <taxon>Pterygota</taxon>
        <taxon>Neoptera</taxon>
        <taxon>Endopterygota</taxon>
        <taxon>Hymenoptera</taxon>
        <taxon>Apocrita</taxon>
        <taxon>Aculeata</taxon>
        <taxon>Formicoidea</taxon>
        <taxon>Formicidae</taxon>
        <taxon>Myrmicinae</taxon>
        <taxon>Mycetomoellerius</taxon>
    </lineage>
</organism>
<proteinExistence type="predicted"/>
<name>A0A151X165_9HYME</name>
<dbReference type="Gene3D" id="3.40.50.1820">
    <property type="entry name" value="alpha/beta hydrolase"/>
    <property type="match status" value="1"/>
</dbReference>